<comment type="caution">
    <text evidence="6">The sequence shown here is derived from an EMBL/GenBank/DDBJ whole genome shotgun (WGS) entry which is preliminary data.</text>
</comment>
<dbReference type="InterPro" id="IPR007219">
    <property type="entry name" value="XnlR_reg_dom"/>
</dbReference>
<dbReference type="Pfam" id="PF00172">
    <property type="entry name" value="Zn_clus"/>
    <property type="match status" value="1"/>
</dbReference>
<evidence type="ECO:0000313" key="6">
    <source>
        <dbReference type="EMBL" id="RSH79961.1"/>
    </source>
</evidence>
<protein>
    <recommendedName>
        <fullName evidence="5">Zn(2)-C6 fungal-type domain-containing protein</fullName>
    </recommendedName>
</protein>
<sequence length="1031" mass="113611">MPQGPGSNAKAYGRVPPLPPFPQLMHIKDSPPRSRSFSGEPVDDEGAASGEDDEIEDAASSKDAKKEKKPHATRRRVVQSCSECRRRKIKCDKKFPCGPCILRQDQARCHEVGTAEKQLVASSNYATTQDLANLAHRVDALEAALLKSGSLIPADLEQCLTAVRSKISAAPATETPATNVNPPMGGTAHGEDEDPVSDTEGAALTLEHLAFGRSRVDGSHSLPHFRDSRVSSVSKPAPGQGYHLARTGLAAGETAANAMNTGFAPGASRRSFDFKPPLNNDDRVAHMLALADSMAPSDVFDMYFKKTEIVMYALTRVLPSKERGELLVNAFLDRVDWLHRLFHVPTFLSQCRDLWALPQDRVVHEISMPFIAVYLVVMTLGLHFMDASEANQHFTPEEVQTLSDVWYSAARSAQWSSDFIGTHTLENLQAVILMTVLMNNRDRADAAWALLGAAIKMAQGLGLSRLGAEQQSVEGRPLPMWKGRWESLIQREVGRRIWWNLVFLDWSLAPSYNYASSIQPDQIKAALPANIEDEDLIDGQPLRPQAMNVRTRMSFQLAKLKFAEISQRQIWQANNNNHPPYSFILSVDRELRKAMLEMPAYFQPDNNPGPVSQDSKKLVEHYEKITLSLAIHSRMLRLHRPWLSRGYEDERYAYSKEQCIRAARASLRMMSDTSGVARFLEKWWIPLFYVTVSGMVVIIDLLKTAKREMKSKVTEEKIAEVKGALDQMRHISQTSVPAKAAIKVMDFLMKERRRPGGSALGKRKLTNDGEGGDDEEHNLQRAVKRLIHQAQLESDSPTSNGPGTSWVSPSSDPTPITASPHERADPTPERPVFGAYPMPQSIPPNQPQFDGNNQAQAGTAIGASFPGQFALQNAQGAFNFNVDPTNLSGFPALDQAPVFQPQQGPHLDPAVESMLASYFPAPPNNPNAGEVGPAGQSQVPDDFLSRVFSFSWDNNNNNNNNVQQGQPNQQAGQPQQPQQSGQTQQVVGSNQPTPTPMGRPANGTAGPNPPQRQDSLPGYGAFDWSSSGWMA</sequence>
<dbReference type="Gene3D" id="4.10.240.10">
    <property type="entry name" value="Zn(2)-C6 fungal-type DNA-binding domain"/>
    <property type="match status" value="1"/>
</dbReference>
<gene>
    <name evidence="6" type="ORF">EHS24_009632</name>
</gene>
<feature type="region of interest" description="Disordered" evidence="4">
    <location>
        <begin position="791"/>
        <end position="848"/>
    </location>
</feature>
<evidence type="ECO:0000259" key="5">
    <source>
        <dbReference type="PROSITE" id="PS50048"/>
    </source>
</evidence>
<feature type="compositionally biased region" description="Acidic residues" evidence="4">
    <location>
        <begin position="41"/>
        <end position="57"/>
    </location>
</feature>
<evidence type="ECO:0000256" key="1">
    <source>
        <dbReference type="ARBA" id="ARBA00004123"/>
    </source>
</evidence>
<dbReference type="GO" id="GO:0003677">
    <property type="term" value="F:DNA binding"/>
    <property type="evidence" value="ECO:0007669"/>
    <property type="project" value="InterPro"/>
</dbReference>
<dbReference type="InterPro" id="IPR001138">
    <property type="entry name" value="Zn2Cys6_DnaBD"/>
</dbReference>
<dbReference type="GO" id="GO:0008270">
    <property type="term" value="F:zinc ion binding"/>
    <property type="evidence" value="ECO:0007669"/>
    <property type="project" value="InterPro"/>
</dbReference>
<dbReference type="Pfam" id="PF04082">
    <property type="entry name" value="Fungal_trans"/>
    <property type="match status" value="1"/>
</dbReference>
<feature type="compositionally biased region" description="Polar residues" evidence="4">
    <location>
        <begin position="791"/>
        <end position="817"/>
    </location>
</feature>
<feature type="region of interest" description="Disordered" evidence="4">
    <location>
        <begin position="170"/>
        <end position="198"/>
    </location>
</feature>
<dbReference type="GeneID" id="39594175"/>
<comment type="subcellular location">
    <subcellularLocation>
        <location evidence="1">Nucleus</location>
    </subcellularLocation>
</comment>
<dbReference type="PROSITE" id="PS00463">
    <property type="entry name" value="ZN2_CY6_FUNGAL_1"/>
    <property type="match status" value="1"/>
</dbReference>
<dbReference type="SMART" id="SM00906">
    <property type="entry name" value="Fungal_trans"/>
    <property type="match status" value="1"/>
</dbReference>
<dbReference type="GO" id="GO:0006351">
    <property type="term" value="P:DNA-templated transcription"/>
    <property type="evidence" value="ECO:0007669"/>
    <property type="project" value="InterPro"/>
</dbReference>
<dbReference type="PANTHER" id="PTHR31001:SF76">
    <property type="entry name" value="ZN(2)-C6 FUNGAL-TYPE DOMAIN-CONTAINING PROTEIN"/>
    <property type="match status" value="1"/>
</dbReference>
<name>A0A427XM37_9TREE</name>
<dbReference type="GO" id="GO:0000981">
    <property type="term" value="F:DNA-binding transcription factor activity, RNA polymerase II-specific"/>
    <property type="evidence" value="ECO:0007669"/>
    <property type="project" value="InterPro"/>
</dbReference>
<proteinExistence type="predicted"/>
<dbReference type="STRING" id="105984.A0A427XM37"/>
<dbReference type="OrthoDB" id="3364175at2759"/>
<dbReference type="SUPFAM" id="SSF57701">
    <property type="entry name" value="Zn2/Cys6 DNA-binding domain"/>
    <property type="match status" value="1"/>
</dbReference>
<keyword evidence="7" id="KW-1185">Reference proteome</keyword>
<evidence type="ECO:0000256" key="4">
    <source>
        <dbReference type="SAM" id="MobiDB-lite"/>
    </source>
</evidence>
<dbReference type="CDD" id="cd00067">
    <property type="entry name" value="GAL4"/>
    <property type="match status" value="1"/>
</dbReference>
<evidence type="ECO:0000313" key="7">
    <source>
        <dbReference type="Proteomes" id="UP000279236"/>
    </source>
</evidence>
<dbReference type="SMART" id="SM00066">
    <property type="entry name" value="GAL4"/>
    <property type="match status" value="1"/>
</dbReference>
<dbReference type="InterPro" id="IPR050613">
    <property type="entry name" value="Sec_Metabolite_Reg"/>
</dbReference>
<dbReference type="AlphaFoldDB" id="A0A427XM37"/>
<dbReference type="InterPro" id="IPR036864">
    <property type="entry name" value="Zn2-C6_fun-type_DNA-bd_sf"/>
</dbReference>
<dbReference type="CDD" id="cd12148">
    <property type="entry name" value="fungal_TF_MHR"/>
    <property type="match status" value="1"/>
</dbReference>
<accession>A0A427XM37</accession>
<keyword evidence="3" id="KW-0539">Nucleus</keyword>
<dbReference type="EMBL" id="RSCE01000009">
    <property type="protein sequence ID" value="RSH79961.1"/>
    <property type="molecule type" value="Genomic_DNA"/>
</dbReference>
<reference evidence="6 7" key="1">
    <citation type="submission" date="2018-11" db="EMBL/GenBank/DDBJ databases">
        <title>Genome sequence of Apiotrichum porosum DSM 27194.</title>
        <authorList>
            <person name="Aliyu H."/>
            <person name="Gorte O."/>
            <person name="Ochsenreither K."/>
        </authorList>
    </citation>
    <scope>NUCLEOTIDE SEQUENCE [LARGE SCALE GENOMIC DNA]</scope>
    <source>
        <strain evidence="6 7">DSM 27194</strain>
    </source>
</reference>
<dbReference type="Proteomes" id="UP000279236">
    <property type="component" value="Unassembled WGS sequence"/>
</dbReference>
<evidence type="ECO:0000256" key="3">
    <source>
        <dbReference type="ARBA" id="ARBA00023242"/>
    </source>
</evidence>
<evidence type="ECO:0000256" key="2">
    <source>
        <dbReference type="ARBA" id="ARBA00022723"/>
    </source>
</evidence>
<dbReference type="RefSeq" id="XP_028475070.1">
    <property type="nucleotide sequence ID" value="XM_028624902.1"/>
</dbReference>
<feature type="compositionally biased region" description="Low complexity" evidence="4">
    <location>
        <begin position="954"/>
        <end position="991"/>
    </location>
</feature>
<feature type="region of interest" description="Disordered" evidence="4">
    <location>
        <begin position="1"/>
        <end position="74"/>
    </location>
</feature>
<dbReference type="PROSITE" id="PS50048">
    <property type="entry name" value="ZN2_CY6_FUNGAL_2"/>
    <property type="match status" value="1"/>
</dbReference>
<organism evidence="6 7">
    <name type="scientific">Apiotrichum porosum</name>
    <dbReference type="NCBI Taxonomy" id="105984"/>
    <lineage>
        <taxon>Eukaryota</taxon>
        <taxon>Fungi</taxon>
        <taxon>Dikarya</taxon>
        <taxon>Basidiomycota</taxon>
        <taxon>Agaricomycotina</taxon>
        <taxon>Tremellomycetes</taxon>
        <taxon>Trichosporonales</taxon>
        <taxon>Trichosporonaceae</taxon>
        <taxon>Apiotrichum</taxon>
    </lineage>
</organism>
<dbReference type="GO" id="GO:0005634">
    <property type="term" value="C:nucleus"/>
    <property type="evidence" value="ECO:0007669"/>
    <property type="project" value="UniProtKB-SubCell"/>
</dbReference>
<dbReference type="PANTHER" id="PTHR31001">
    <property type="entry name" value="UNCHARACTERIZED TRANSCRIPTIONAL REGULATORY PROTEIN"/>
    <property type="match status" value="1"/>
</dbReference>
<keyword evidence="2" id="KW-0479">Metal-binding</keyword>
<feature type="domain" description="Zn(2)-C6 fungal-type" evidence="5">
    <location>
        <begin position="80"/>
        <end position="109"/>
    </location>
</feature>
<feature type="region of interest" description="Disordered" evidence="4">
    <location>
        <begin position="919"/>
        <end position="1031"/>
    </location>
</feature>
<feature type="region of interest" description="Disordered" evidence="4">
    <location>
        <begin position="753"/>
        <end position="775"/>
    </location>
</feature>